<evidence type="ECO:0000256" key="7">
    <source>
        <dbReference type="ARBA" id="ARBA00043987"/>
    </source>
</evidence>
<feature type="transmembrane region" description="Helical" evidence="8">
    <location>
        <begin position="464"/>
        <end position="482"/>
    </location>
</feature>
<feature type="transmembrane region" description="Helical" evidence="8">
    <location>
        <begin position="185"/>
        <end position="207"/>
    </location>
</feature>
<evidence type="ECO:0000313" key="9">
    <source>
        <dbReference type="EMBL" id="SMC48044.1"/>
    </source>
</evidence>
<dbReference type="Proteomes" id="UP000192674">
    <property type="component" value="Unassembled WGS sequence"/>
</dbReference>
<feature type="transmembrane region" description="Helical" evidence="8">
    <location>
        <begin position="219"/>
        <end position="237"/>
    </location>
</feature>
<keyword evidence="3 9" id="KW-0808">Transferase</keyword>
<evidence type="ECO:0000256" key="8">
    <source>
        <dbReference type="SAM" id="Phobius"/>
    </source>
</evidence>
<evidence type="ECO:0000313" key="10">
    <source>
        <dbReference type="Proteomes" id="UP000192674"/>
    </source>
</evidence>
<comment type="similarity">
    <text evidence="7">Belongs to the MptA/B family.</text>
</comment>
<dbReference type="NCBIfam" id="NF038066">
    <property type="entry name" value="MptB"/>
    <property type="match status" value="1"/>
</dbReference>
<feature type="transmembrane region" description="Helical" evidence="8">
    <location>
        <begin position="265"/>
        <end position="290"/>
    </location>
</feature>
<feature type="transmembrane region" description="Helical" evidence="8">
    <location>
        <begin position="402"/>
        <end position="422"/>
    </location>
</feature>
<evidence type="ECO:0000256" key="1">
    <source>
        <dbReference type="ARBA" id="ARBA00004141"/>
    </source>
</evidence>
<proteinExistence type="inferred from homology"/>
<name>A0A1W1ZI38_KIBAR</name>
<comment type="subcellular location">
    <subcellularLocation>
        <location evidence="1">Membrane</location>
        <topology evidence="1">Multi-pass membrane protein</topology>
    </subcellularLocation>
</comment>
<keyword evidence="6 8" id="KW-0472">Membrane</keyword>
<dbReference type="Pfam" id="PF26314">
    <property type="entry name" value="MptA_B_family"/>
    <property type="match status" value="1"/>
</dbReference>
<feature type="transmembrane region" description="Helical" evidence="8">
    <location>
        <begin position="243"/>
        <end position="258"/>
    </location>
</feature>
<dbReference type="InterPro" id="IPR049829">
    <property type="entry name" value="MptA/B-like"/>
</dbReference>
<evidence type="ECO:0000256" key="3">
    <source>
        <dbReference type="ARBA" id="ARBA00022679"/>
    </source>
</evidence>
<feature type="transmembrane region" description="Helical" evidence="8">
    <location>
        <begin position="428"/>
        <end position="452"/>
    </location>
</feature>
<feature type="transmembrane region" description="Helical" evidence="8">
    <location>
        <begin position="368"/>
        <end position="390"/>
    </location>
</feature>
<feature type="transmembrane region" description="Helical" evidence="8">
    <location>
        <begin position="67"/>
        <end position="88"/>
    </location>
</feature>
<dbReference type="GO" id="GO:0016020">
    <property type="term" value="C:membrane"/>
    <property type="evidence" value="ECO:0007669"/>
    <property type="project" value="UniProtKB-SubCell"/>
</dbReference>
<dbReference type="EMBL" id="FWXV01000001">
    <property type="protein sequence ID" value="SMC48044.1"/>
    <property type="molecule type" value="Genomic_DNA"/>
</dbReference>
<accession>A0A1W1ZI38</accession>
<feature type="transmembrane region" description="Helical" evidence="8">
    <location>
        <begin position="302"/>
        <end position="326"/>
    </location>
</feature>
<feature type="transmembrane region" description="Helical" evidence="8">
    <location>
        <begin position="27"/>
        <end position="47"/>
    </location>
</feature>
<evidence type="ECO:0000256" key="4">
    <source>
        <dbReference type="ARBA" id="ARBA00022692"/>
    </source>
</evidence>
<evidence type="ECO:0000256" key="2">
    <source>
        <dbReference type="ARBA" id="ARBA00022676"/>
    </source>
</evidence>
<keyword evidence="10" id="KW-1185">Reference proteome</keyword>
<reference evidence="9 10" key="1">
    <citation type="submission" date="2017-04" db="EMBL/GenBank/DDBJ databases">
        <authorList>
            <person name="Afonso C.L."/>
            <person name="Miller P.J."/>
            <person name="Scott M.A."/>
            <person name="Spackman E."/>
            <person name="Goraichik I."/>
            <person name="Dimitrov K.M."/>
            <person name="Suarez D.L."/>
            <person name="Swayne D.E."/>
        </authorList>
    </citation>
    <scope>NUCLEOTIDE SEQUENCE [LARGE SCALE GENOMIC DNA]</scope>
    <source>
        <strain evidence="9 10">DSM 43828</strain>
    </source>
</reference>
<dbReference type="RefSeq" id="WP_200825379.1">
    <property type="nucleotide sequence ID" value="NZ_FWXV01000001.1"/>
</dbReference>
<keyword evidence="4 8" id="KW-0812">Transmembrane</keyword>
<dbReference type="AlphaFoldDB" id="A0A1W1ZI38"/>
<sequence length="500" mass="52236">MATTQTPIPVASTEPSDGSVRGRAIRLGLLGSILILAGGLGAGATLRHDPLLSNTVLGIWRYGHGKMLATFTLYTGVALLVWAWIMLARAIKANVVDASGVVRAVVAWTAPLVLAPPLFTKDPYIYLAQGALANAGFDPYTAGPSRLLGPMSENVAEVWLHTPSPYGPLFIILIKSVVAITGTNILLGVVLIRLLMLSGLALVCAALPGLCRHLGGKPAFALWLVAANPLVLIHLVAGAHNDLLMIGLLCSGTLFVLNRQHTLGFALVGAAFAVKATAAVALPFLVWVWMAHRRDSSRIGSFAITAGAGAAIVVAVFGGFTLLAGVDLGWIGALDGNVIVDLWLSLPTVVGKLVSSLLGIFVDVHAFAVVQAVRLGGWAVLVGVVAWLWWKSREGGPTAIRNAAFALLATVLLSSVTFAWYFSWPLVLGAAFAIPTKRVALIGGLSVLLILFTYPNGDTIQGNWGTIAFAVAASAFAGMKLLRALQNDTQLPLSGTPAHG</sequence>
<dbReference type="GO" id="GO:0016757">
    <property type="term" value="F:glycosyltransferase activity"/>
    <property type="evidence" value="ECO:0007669"/>
    <property type="project" value="UniProtKB-KW"/>
</dbReference>
<feature type="transmembrane region" description="Helical" evidence="8">
    <location>
        <begin position="338"/>
        <end position="362"/>
    </location>
</feature>
<evidence type="ECO:0000256" key="6">
    <source>
        <dbReference type="ARBA" id="ARBA00023136"/>
    </source>
</evidence>
<gene>
    <name evidence="9" type="ORF">SAMN05661093_00102</name>
</gene>
<protein>
    <submittedName>
        <fullName evidence="9">Alpha-1,6-mannosyltransferase</fullName>
    </submittedName>
</protein>
<organism evidence="9 10">
    <name type="scientific">Kibdelosporangium aridum</name>
    <dbReference type="NCBI Taxonomy" id="2030"/>
    <lineage>
        <taxon>Bacteria</taxon>
        <taxon>Bacillati</taxon>
        <taxon>Actinomycetota</taxon>
        <taxon>Actinomycetes</taxon>
        <taxon>Pseudonocardiales</taxon>
        <taxon>Pseudonocardiaceae</taxon>
        <taxon>Kibdelosporangium</taxon>
    </lineage>
</organism>
<keyword evidence="5 8" id="KW-1133">Transmembrane helix</keyword>
<keyword evidence="2 9" id="KW-0328">Glycosyltransferase</keyword>
<feature type="transmembrane region" description="Helical" evidence="8">
    <location>
        <begin position="100"/>
        <end position="119"/>
    </location>
</feature>
<evidence type="ECO:0000256" key="5">
    <source>
        <dbReference type="ARBA" id="ARBA00022989"/>
    </source>
</evidence>